<dbReference type="Proteomes" id="UP000006094">
    <property type="component" value="Chromosome"/>
</dbReference>
<dbReference type="InterPro" id="IPR007553">
    <property type="entry name" value="2-thiour_desulf"/>
</dbReference>
<protein>
    <submittedName>
        <fullName evidence="1">Uncharacterized protein</fullName>
    </submittedName>
</protein>
<gene>
    <name evidence="1" type="ordered locus">Curi_c08650</name>
</gene>
<evidence type="ECO:0000313" key="1">
    <source>
        <dbReference type="EMBL" id="AFS77935.1"/>
    </source>
</evidence>
<sequence length="141" mass="15296">MYIISACLAGIDCKYDGKNNKNEKILKLVQEGKAILVCPEQLGGLSTPRLPSEIVPDNGNVKVISNNGKDVTENFLKGAEETLKIAKMMGIKKAILKARSPSCGYGKIYDGTFSKTIIKGNGVTSELLEKNGIKIYTEEDL</sequence>
<evidence type="ECO:0000313" key="2">
    <source>
        <dbReference type="Proteomes" id="UP000006094"/>
    </source>
</evidence>
<accession>K0AZ23</accession>
<reference evidence="1 2" key="1">
    <citation type="journal article" date="2012" name="PLoS ONE">
        <title>The purine-utilizing bacterium Clostridium acidurici 9a: a genome-guided metabolic reconsideration.</title>
        <authorList>
            <person name="Hartwich K."/>
            <person name="Poehlein A."/>
            <person name="Daniel R."/>
        </authorList>
    </citation>
    <scope>NUCLEOTIDE SEQUENCE [LARGE SCALE GENOMIC DNA]</scope>
    <source>
        <strain evidence="2">ATCC 7906 / DSM 604 / BCRC 14475 / CIP 104303 / KCTC 5404 / NCIMB 10678 / 9a</strain>
    </source>
</reference>
<dbReference type="Pfam" id="PF04463">
    <property type="entry name" value="2-thiour_desulf"/>
    <property type="match status" value="1"/>
</dbReference>
<dbReference type="PATRIC" id="fig|1128398.3.peg.917"/>
<dbReference type="STRING" id="1128398.Curi_c08650"/>
<dbReference type="PANTHER" id="PTHR30087">
    <property type="entry name" value="INNER MEMBRANE PROTEIN"/>
    <property type="match status" value="1"/>
</dbReference>
<proteinExistence type="predicted"/>
<dbReference type="EMBL" id="CP003326">
    <property type="protein sequence ID" value="AFS77935.1"/>
    <property type="molecule type" value="Genomic_DNA"/>
</dbReference>
<dbReference type="eggNOG" id="COG1683">
    <property type="taxonomic scope" value="Bacteria"/>
</dbReference>
<organism evidence="1 2">
    <name type="scientific">Gottschalkia acidurici (strain ATCC 7906 / DSM 604 / BCRC 14475 / CIP 104303 / KCTC 5404 / NCIMB 10678 / 9a)</name>
    <name type="common">Clostridium acidurici</name>
    <dbReference type="NCBI Taxonomy" id="1128398"/>
    <lineage>
        <taxon>Bacteria</taxon>
        <taxon>Bacillati</taxon>
        <taxon>Bacillota</taxon>
        <taxon>Tissierellia</taxon>
        <taxon>Tissierellales</taxon>
        <taxon>Gottschalkiaceae</taxon>
        <taxon>Gottschalkia</taxon>
    </lineage>
</organism>
<dbReference type="RefSeq" id="WP_014967072.1">
    <property type="nucleotide sequence ID" value="NC_018664.1"/>
</dbReference>
<dbReference type="OrthoDB" id="9797779at2"/>
<dbReference type="HOGENOM" id="CLU_076318_1_1_9"/>
<dbReference type="PANTHER" id="PTHR30087:SF1">
    <property type="entry name" value="HYPOTHETICAL CYTOSOLIC PROTEIN"/>
    <property type="match status" value="1"/>
</dbReference>
<dbReference type="KEGG" id="cad:Curi_c08650"/>
<keyword evidence="2" id="KW-1185">Reference proteome</keyword>
<name>K0AZ23_GOTA9</name>
<dbReference type="AlphaFoldDB" id="K0AZ23"/>